<dbReference type="RefSeq" id="WP_169945330.1">
    <property type="nucleotide sequence ID" value="NZ_CP053015.1"/>
</dbReference>
<feature type="domain" description="N-acetyltransferase" evidence="1">
    <location>
        <begin position="1"/>
        <end position="146"/>
    </location>
</feature>
<dbReference type="PROSITE" id="PS51186">
    <property type="entry name" value="GNAT"/>
    <property type="match status" value="1"/>
</dbReference>
<evidence type="ECO:0000259" key="1">
    <source>
        <dbReference type="PROSITE" id="PS51186"/>
    </source>
</evidence>
<keyword evidence="3" id="KW-1185">Reference proteome</keyword>
<dbReference type="Gene3D" id="3.40.630.30">
    <property type="match status" value="1"/>
</dbReference>
<sequence>MRIRDEQPGDVDAIYTLTRDAFATMPYSAGDEQDLINALRADGALFLSLVAVRGDEIVGHIAFSRVRIDGQPGNWFDLGPVSVKPPLQSLGIGSALIREGLSRLQALGADGCVLLGYPSYYGRFGFAHDPGLTYAGEANPNFQHLTWQGETPRGEVVYHPAFYGSPPDPTSR</sequence>
<dbReference type="Pfam" id="PF13527">
    <property type="entry name" value="Acetyltransf_9"/>
    <property type="match status" value="1"/>
</dbReference>
<accession>A0A6M4AT66</accession>
<evidence type="ECO:0000313" key="3">
    <source>
        <dbReference type="Proteomes" id="UP000503018"/>
    </source>
</evidence>
<name>A0A6M4AT66_9SPHN</name>
<dbReference type="KEGG" id="slan:GV829_07200"/>
<dbReference type="InterPro" id="IPR016181">
    <property type="entry name" value="Acyl_CoA_acyltransferase"/>
</dbReference>
<dbReference type="EMBL" id="CP053015">
    <property type="protein sequence ID" value="QJQ32264.1"/>
    <property type="molecule type" value="Genomic_DNA"/>
</dbReference>
<dbReference type="AlphaFoldDB" id="A0A6M4AT66"/>
<reference evidence="2 3" key="1">
    <citation type="submission" date="2020-01" db="EMBL/GenBank/DDBJ databases">
        <title>Sphingomonas sp. strain CSW-10.</title>
        <authorList>
            <person name="Chen W.-M."/>
        </authorList>
    </citation>
    <scope>NUCLEOTIDE SEQUENCE [LARGE SCALE GENOMIC DNA]</scope>
    <source>
        <strain evidence="2 3">CSW-10</strain>
    </source>
</reference>
<evidence type="ECO:0000313" key="2">
    <source>
        <dbReference type="EMBL" id="QJQ32264.1"/>
    </source>
</evidence>
<dbReference type="SUPFAM" id="SSF55729">
    <property type="entry name" value="Acyl-CoA N-acyltransferases (Nat)"/>
    <property type="match status" value="1"/>
</dbReference>
<dbReference type="InterPro" id="IPR000182">
    <property type="entry name" value="GNAT_dom"/>
</dbReference>
<proteinExistence type="predicted"/>
<dbReference type="CDD" id="cd04301">
    <property type="entry name" value="NAT_SF"/>
    <property type="match status" value="1"/>
</dbReference>
<organism evidence="2 3">
    <name type="scientific">Sphingomonas lacunae</name>
    <dbReference type="NCBI Taxonomy" id="2698828"/>
    <lineage>
        <taxon>Bacteria</taxon>
        <taxon>Pseudomonadati</taxon>
        <taxon>Pseudomonadota</taxon>
        <taxon>Alphaproteobacteria</taxon>
        <taxon>Sphingomonadales</taxon>
        <taxon>Sphingomonadaceae</taxon>
        <taxon>Sphingomonas</taxon>
    </lineage>
</organism>
<keyword evidence="2" id="KW-0808">Transferase</keyword>
<protein>
    <submittedName>
        <fullName evidence="2">N-acetyltransferase</fullName>
    </submittedName>
</protein>
<dbReference type="GO" id="GO:0016747">
    <property type="term" value="F:acyltransferase activity, transferring groups other than amino-acyl groups"/>
    <property type="evidence" value="ECO:0007669"/>
    <property type="project" value="InterPro"/>
</dbReference>
<gene>
    <name evidence="2" type="ORF">GV829_07200</name>
</gene>
<dbReference type="Proteomes" id="UP000503018">
    <property type="component" value="Chromosome"/>
</dbReference>